<sequence length="284" mass="28807">MERARTLLNAVNKYFDTAETMIKWLKALVGDIESHQKAVRISKTTAASVGILSTVLLFTPLAPLGVAGIAGSAITGVGTSIGDIIRTKLDSSKITTKVEEMKSDEKVLITLLGVLGNDIKAEVKRSGVSDEIAVGILLGGIVPTGGIVLAGGGIMLIAGATVILSGKLAVDGAITGKVALDLARISATSIKTATSLSGMAGSMSELVVRGAQAVTGAARVGVGAVGVASGALAGVGAVIGVADAVWTWKHNNPNLDTTKALIKQLVDCVAELVELKSSLERICN</sequence>
<feature type="transmembrane region" description="Helical" evidence="1">
    <location>
        <begin position="132"/>
        <end position="158"/>
    </location>
</feature>
<organism evidence="2 3">
    <name type="scientific">Oopsacas minuta</name>
    <dbReference type="NCBI Taxonomy" id="111878"/>
    <lineage>
        <taxon>Eukaryota</taxon>
        <taxon>Metazoa</taxon>
        <taxon>Porifera</taxon>
        <taxon>Hexactinellida</taxon>
        <taxon>Hexasterophora</taxon>
        <taxon>Lyssacinosida</taxon>
        <taxon>Leucopsacidae</taxon>
        <taxon>Oopsacas</taxon>
    </lineage>
</organism>
<keyword evidence="3" id="KW-1185">Reference proteome</keyword>
<keyword evidence="1" id="KW-0472">Membrane</keyword>
<dbReference type="Proteomes" id="UP001165289">
    <property type="component" value="Unassembled WGS sequence"/>
</dbReference>
<protein>
    <submittedName>
        <fullName evidence="2">Uncharacterized protein</fullName>
    </submittedName>
</protein>
<keyword evidence="1" id="KW-1133">Transmembrane helix</keyword>
<reference evidence="2 3" key="1">
    <citation type="journal article" date="2023" name="BMC Biol.">
        <title>The compact genome of the sponge Oopsacas minuta (Hexactinellida) is lacking key metazoan core genes.</title>
        <authorList>
            <person name="Santini S."/>
            <person name="Schenkelaars Q."/>
            <person name="Jourda C."/>
            <person name="Duchesne M."/>
            <person name="Belahbib H."/>
            <person name="Rocher C."/>
            <person name="Selva M."/>
            <person name="Riesgo A."/>
            <person name="Vervoort M."/>
            <person name="Leys S.P."/>
            <person name="Kodjabachian L."/>
            <person name="Le Bivic A."/>
            <person name="Borchiellini C."/>
            <person name="Claverie J.M."/>
            <person name="Renard E."/>
        </authorList>
    </citation>
    <scope>NUCLEOTIDE SEQUENCE [LARGE SCALE GENOMIC DNA]</scope>
    <source>
        <strain evidence="2">SPO-2</strain>
    </source>
</reference>
<gene>
    <name evidence="2" type="ORF">LOD99_3623</name>
</gene>
<accession>A0AAV7JY56</accession>
<keyword evidence="1" id="KW-0812">Transmembrane</keyword>
<dbReference type="EMBL" id="JAKMXF010000277">
    <property type="protein sequence ID" value="KAI6653404.1"/>
    <property type="molecule type" value="Genomic_DNA"/>
</dbReference>
<comment type="caution">
    <text evidence="2">The sequence shown here is derived from an EMBL/GenBank/DDBJ whole genome shotgun (WGS) entry which is preliminary data.</text>
</comment>
<proteinExistence type="predicted"/>
<name>A0AAV7JY56_9METZ</name>
<evidence type="ECO:0000313" key="2">
    <source>
        <dbReference type="EMBL" id="KAI6653404.1"/>
    </source>
</evidence>
<evidence type="ECO:0000256" key="1">
    <source>
        <dbReference type="SAM" id="Phobius"/>
    </source>
</evidence>
<evidence type="ECO:0000313" key="3">
    <source>
        <dbReference type="Proteomes" id="UP001165289"/>
    </source>
</evidence>
<dbReference type="AlphaFoldDB" id="A0AAV7JY56"/>
<feature type="transmembrane region" description="Helical" evidence="1">
    <location>
        <begin position="46"/>
        <end position="70"/>
    </location>
</feature>